<dbReference type="Proteomes" id="UP001227101">
    <property type="component" value="Chromosome"/>
</dbReference>
<proteinExistence type="predicted"/>
<feature type="compositionally biased region" description="Polar residues" evidence="1">
    <location>
        <begin position="1"/>
        <end position="11"/>
    </location>
</feature>
<evidence type="ECO:0000256" key="1">
    <source>
        <dbReference type="SAM" id="MobiDB-lite"/>
    </source>
</evidence>
<feature type="region of interest" description="Disordered" evidence="1">
    <location>
        <begin position="105"/>
        <end position="124"/>
    </location>
</feature>
<reference evidence="2 3" key="1">
    <citation type="submission" date="2023-06" db="EMBL/GenBank/DDBJ databases">
        <authorList>
            <person name="Oyuntsetseg B."/>
            <person name="Kim S.B."/>
        </authorList>
    </citation>
    <scope>NUCLEOTIDE SEQUENCE [LARGE SCALE GENOMIC DNA]</scope>
    <source>
        <strain evidence="2 3">2-2</strain>
    </source>
</reference>
<evidence type="ECO:0000313" key="3">
    <source>
        <dbReference type="Proteomes" id="UP001227101"/>
    </source>
</evidence>
<organism evidence="2 3">
    <name type="scientific">Amycolatopsis nalaikhensis</name>
    <dbReference type="NCBI Taxonomy" id="715472"/>
    <lineage>
        <taxon>Bacteria</taxon>
        <taxon>Bacillati</taxon>
        <taxon>Actinomycetota</taxon>
        <taxon>Actinomycetes</taxon>
        <taxon>Pseudonocardiales</taxon>
        <taxon>Pseudonocardiaceae</taxon>
        <taxon>Amycolatopsis</taxon>
    </lineage>
</organism>
<feature type="region of interest" description="Disordered" evidence="1">
    <location>
        <begin position="1"/>
        <end position="20"/>
    </location>
</feature>
<accession>A0ABY8XVZ2</accession>
<name>A0ABY8XVZ2_9PSEU</name>
<protein>
    <recommendedName>
        <fullName evidence="4">PE domain-containing protein</fullName>
    </recommendedName>
</protein>
<dbReference type="EMBL" id="CP127173">
    <property type="protein sequence ID" value="WIV59636.1"/>
    <property type="molecule type" value="Genomic_DNA"/>
</dbReference>
<evidence type="ECO:0000313" key="2">
    <source>
        <dbReference type="EMBL" id="WIV59636.1"/>
    </source>
</evidence>
<evidence type="ECO:0008006" key="4">
    <source>
        <dbReference type="Google" id="ProtNLM"/>
    </source>
</evidence>
<gene>
    <name evidence="2" type="ORF">QP939_13975</name>
</gene>
<keyword evidence="3" id="KW-1185">Reference proteome</keyword>
<dbReference type="RefSeq" id="WP_285457186.1">
    <property type="nucleotide sequence ID" value="NZ_CP127173.1"/>
</dbReference>
<feature type="compositionally biased region" description="Polar residues" evidence="1">
    <location>
        <begin position="113"/>
        <end position="124"/>
    </location>
</feature>
<sequence length="124" mass="13266">MANEVSMSAPANSGGGGAGGGGFTFDADKIDAIIKKWQDLQADLKRDYDDANLMANVKAPGKEFASGDWEKLANPSGKAFLEQNKKMQEYVKNYIDALTAAKQKITTKESDTQADLSKTGNQAT</sequence>